<reference evidence="2" key="2">
    <citation type="journal article" date="2007" name="PLoS Biol.">
        <title>Survey sequencing and comparative analysis of the elephant shark (Callorhinchus milii) genome.</title>
        <authorList>
            <person name="Venkatesh B."/>
            <person name="Kirkness E.F."/>
            <person name="Loh Y.H."/>
            <person name="Halpern A.L."/>
            <person name="Lee A.P."/>
            <person name="Johnson J."/>
            <person name="Dandona N."/>
            <person name="Viswanathan L.D."/>
            <person name="Tay A."/>
            <person name="Venter J.C."/>
            <person name="Strausberg R.L."/>
            <person name="Brenner S."/>
        </authorList>
    </citation>
    <scope>NUCLEOTIDE SEQUENCE [LARGE SCALE GENOMIC DNA]</scope>
</reference>
<protein>
    <submittedName>
        <fullName evidence="1">Uncharacterized protein</fullName>
    </submittedName>
</protein>
<accession>A0A4W3JE04</accession>
<reference evidence="1" key="4">
    <citation type="submission" date="2025-08" db="UniProtKB">
        <authorList>
            <consortium name="Ensembl"/>
        </authorList>
    </citation>
    <scope>IDENTIFICATION</scope>
</reference>
<name>A0A4W3JE04_CALMI</name>
<dbReference type="InParanoid" id="A0A4W3JE04"/>
<dbReference type="InterPro" id="IPR020207">
    <property type="entry name" value="Metastasis-suppressor_KiSS-1"/>
</dbReference>
<reference evidence="2" key="1">
    <citation type="journal article" date="2006" name="Science">
        <title>Ancient noncoding elements conserved in the human genome.</title>
        <authorList>
            <person name="Venkatesh B."/>
            <person name="Kirkness E.F."/>
            <person name="Loh Y.H."/>
            <person name="Halpern A.L."/>
            <person name="Lee A.P."/>
            <person name="Johnson J."/>
            <person name="Dandona N."/>
            <person name="Viswanathan L.D."/>
            <person name="Tay A."/>
            <person name="Venter J.C."/>
            <person name="Strausberg R.L."/>
            <person name="Brenner S."/>
        </authorList>
    </citation>
    <scope>NUCLEOTIDE SEQUENCE [LARGE SCALE GENOMIC DNA]</scope>
</reference>
<dbReference type="AlphaFoldDB" id="A0A4W3JE04"/>
<evidence type="ECO:0000313" key="1">
    <source>
        <dbReference type="Ensembl" id="ENSCMIP00000037666.1"/>
    </source>
</evidence>
<proteinExistence type="predicted"/>
<dbReference type="Proteomes" id="UP000314986">
    <property type="component" value="Unassembled WGS sequence"/>
</dbReference>
<reference evidence="1" key="5">
    <citation type="submission" date="2025-09" db="UniProtKB">
        <authorList>
            <consortium name="Ensembl"/>
        </authorList>
    </citation>
    <scope>IDENTIFICATION</scope>
</reference>
<evidence type="ECO:0000313" key="2">
    <source>
        <dbReference type="Proteomes" id="UP000314986"/>
    </source>
</evidence>
<sequence>MVTQICQSTARALQVLFVLGSSRGPLFTRAHERWQHRSPFYLQLKEINLLKALMRLVSGSQNPRRDPDCPLDNLIRRRPGVSGALCKIGLVLSKLKQMSRRNEEVSPYNWNSFGLRYGKRLALEPET</sequence>
<reference evidence="2" key="3">
    <citation type="journal article" date="2014" name="Nature">
        <title>Elephant shark genome provides unique insights into gnathostome evolution.</title>
        <authorList>
            <consortium name="International Elephant Shark Genome Sequencing Consortium"/>
            <person name="Venkatesh B."/>
            <person name="Lee A.P."/>
            <person name="Ravi V."/>
            <person name="Maurya A.K."/>
            <person name="Lian M.M."/>
            <person name="Swann J.B."/>
            <person name="Ohta Y."/>
            <person name="Flajnik M.F."/>
            <person name="Sutoh Y."/>
            <person name="Kasahara M."/>
            <person name="Hoon S."/>
            <person name="Gangu V."/>
            <person name="Roy S.W."/>
            <person name="Irimia M."/>
            <person name="Korzh V."/>
            <person name="Kondrychyn I."/>
            <person name="Lim Z.W."/>
            <person name="Tay B.H."/>
            <person name="Tohari S."/>
            <person name="Kong K.W."/>
            <person name="Ho S."/>
            <person name="Lorente-Galdos B."/>
            <person name="Quilez J."/>
            <person name="Marques-Bonet T."/>
            <person name="Raney B.J."/>
            <person name="Ingham P.W."/>
            <person name="Tay A."/>
            <person name="Hillier L.W."/>
            <person name="Minx P."/>
            <person name="Boehm T."/>
            <person name="Wilson R.K."/>
            <person name="Brenner S."/>
            <person name="Warren W.C."/>
        </authorList>
    </citation>
    <scope>NUCLEOTIDE SEQUENCE [LARGE SCALE GENOMIC DNA]</scope>
</reference>
<keyword evidence="2" id="KW-1185">Reference proteome</keyword>
<dbReference type="Pfam" id="PF15152">
    <property type="entry name" value="Kisspeptin"/>
    <property type="match status" value="1"/>
</dbReference>
<dbReference type="Ensembl" id="ENSCMIT00000038210.1">
    <property type="protein sequence ID" value="ENSCMIP00000037666.1"/>
    <property type="gene ID" value="ENSCMIG00000015826.1"/>
</dbReference>
<organism evidence="1 2">
    <name type="scientific">Callorhinchus milii</name>
    <name type="common">Ghost shark</name>
    <dbReference type="NCBI Taxonomy" id="7868"/>
    <lineage>
        <taxon>Eukaryota</taxon>
        <taxon>Metazoa</taxon>
        <taxon>Chordata</taxon>
        <taxon>Craniata</taxon>
        <taxon>Vertebrata</taxon>
        <taxon>Chondrichthyes</taxon>
        <taxon>Holocephali</taxon>
        <taxon>Chimaeriformes</taxon>
        <taxon>Callorhinchidae</taxon>
        <taxon>Callorhinchus</taxon>
    </lineage>
</organism>